<keyword evidence="3" id="KW-1185">Reference proteome</keyword>
<feature type="chain" id="PRO_5002592946" description="Lipid A 3-O-deacylase" evidence="1">
    <location>
        <begin position="24"/>
        <end position="196"/>
    </location>
</feature>
<dbReference type="EMBL" id="LCYG01000062">
    <property type="protein sequence ID" value="KLK90960.1"/>
    <property type="molecule type" value="Genomic_DNA"/>
</dbReference>
<feature type="signal peptide" evidence="1">
    <location>
        <begin position="1"/>
        <end position="23"/>
    </location>
</feature>
<keyword evidence="1" id="KW-0732">Signal</keyword>
<dbReference type="AlphaFoldDB" id="A0A0H1R6T7"/>
<proteinExistence type="predicted"/>
<reference evidence="2 3" key="1">
    <citation type="submission" date="2015-05" db="EMBL/GenBank/DDBJ databases">
        <title>Draft genome sequence of Microvirga vignae strain BR3299, a novel nitrogen fixing bacteria isolated from Brazil semi-aired region.</title>
        <authorList>
            <person name="Zilli J.E."/>
            <person name="Passos S.R."/>
            <person name="Leite J."/>
            <person name="Baldani J.I."/>
            <person name="Xavier G.R."/>
            <person name="Rumjaneck N.G."/>
            <person name="Simoes-Araujo J.L."/>
        </authorList>
    </citation>
    <scope>NUCLEOTIDE SEQUENCE [LARGE SCALE GENOMIC DNA]</scope>
    <source>
        <strain evidence="2 3">BR3299</strain>
    </source>
</reference>
<sequence>MRVSKALGFSLLVLFIGSTSLFAADAKKPLSAASAQPSLLSEFRIGFSAQDPWGPEGEDGSANLTGEILLAKPFTASDLFTSYFIPRPHFGGSLNFDGRTSFAYTGLTWTIDVTPDVFVEGSVGGAFHNGKDKVNDPFSDRQALGCSPLFRESGSVGVRLSANWSVMATIEHLSNAGTCSDNRGLTNVGARVGYSF</sequence>
<evidence type="ECO:0000313" key="3">
    <source>
        <dbReference type="Proteomes" id="UP000035489"/>
    </source>
</evidence>
<dbReference type="STRING" id="1225564.AA309_22495"/>
<evidence type="ECO:0000256" key="1">
    <source>
        <dbReference type="SAM" id="SignalP"/>
    </source>
</evidence>
<dbReference type="PATRIC" id="fig|1225564.3.peg.5880"/>
<comment type="caution">
    <text evidence="2">The sequence shown here is derived from an EMBL/GenBank/DDBJ whole genome shotgun (WGS) entry which is preliminary data.</text>
</comment>
<dbReference type="Pfam" id="PF09411">
    <property type="entry name" value="PagL"/>
    <property type="match status" value="1"/>
</dbReference>
<dbReference type="Proteomes" id="UP000035489">
    <property type="component" value="Unassembled WGS sequence"/>
</dbReference>
<name>A0A0H1R6T7_9HYPH</name>
<dbReference type="Gene3D" id="2.40.160.20">
    <property type="match status" value="1"/>
</dbReference>
<dbReference type="OrthoDB" id="8112769at2"/>
<gene>
    <name evidence="2" type="ORF">AA309_22495</name>
</gene>
<organism evidence="2 3">
    <name type="scientific">Microvirga vignae</name>
    <dbReference type="NCBI Taxonomy" id="1225564"/>
    <lineage>
        <taxon>Bacteria</taxon>
        <taxon>Pseudomonadati</taxon>
        <taxon>Pseudomonadota</taxon>
        <taxon>Alphaproteobacteria</taxon>
        <taxon>Hyphomicrobiales</taxon>
        <taxon>Methylobacteriaceae</taxon>
        <taxon>Microvirga</taxon>
    </lineage>
</organism>
<dbReference type="InterPro" id="IPR018550">
    <property type="entry name" value="Lipid-A_deacylase-rel"/>
</dbReference>
<evidence type="ECO:0008006" key="4">
    <source>
        <dbReference type="Google" id="ProtNLM"/>
    </source>
</evidence>
<accession>A0A0H1R6T7</accession>
<evidence type="ECO:0000313" key="2">
    <source>
        <dbReference type="EMBL" id="KLK90960.1"/>
    </source>
</evidence>
<dbReference type="RefSeq" id="WP_047191271.1">
    <property type="nucleotide sequence ID" value="NZ_LCYG01000062.1"/>
</dbReference>
<protein>
    <recommendedName>
        <fullName evidence="4">Lipid A 3-O-deacylase</fullName>
    </recommendedName>
</protein>